<dbReference type="RefSeq" id="WP_146881278.1">
    <property type="nucleotide sequence ID" value="NZ_BJVR01000114.1"/>
</dbReference>
<proteinExistence type="predicted"/>
<evidence type="ECO:0000313" key="1">
    <source>
        <dbReference type="EMBL" id="GEL51937.1"/>
    </source>
</evidence>
<dbReference type="EMBL" id="BJVR01000114">
    <property type="protein sequence ID" value="GEL51937.1"/>
    <property type="molecule type" value="Genomic_DNA"/>
</dbReference>
<organism evidence="1 2">
    <name type="scientific">Acetobacter tropicalis</name>
    <dbReference type="NCBI Taxonomy" id="104102"/>
    <lineage>
        <taxon>Bacteria</taxon>
        <taxon>Pseudomonadati</taxon>
        <taxon>Pseudomonadota</taxon>
        <taxon>Alphaproteobacteria</taxon>
        <taxon>Acetobacterales</taxon>
        <taxon>Acetobacteraceae</taxon>
        <taxon>Acetobacter</taxon>
    </lineage>
</organism>
<dbReference type="Proteomes" id="UP000321800">
    <property type="component" value="Unassembled WGS sequence"/>
</dbReference>
<dbReference type="AlphaFoldDB" id="A0A511FSM0"/>
<sequence length="105" mass="11346">MAAHPKKGANESLYKCAILEQSTPNESLCKCALPVSSLQSLILSKQMPEQNASMKLTTFDAITAARNPDVQKELLKMAKADNNPEALKHAQRVIALARATNKKGA</sequence>
<reference evidence="1 2" key="1">
    <citation type="submission" date="2019-07" db="EMBL/GenBank/DDBJ databases">
        <title>Whole genome shotgun sequence of Acetobacter tropicalis NBRC 16470.</title>
        <authorList>
            <person name="Hosoyama A."/>
            <person name="Uohara A."/>
            <person name="Ohji S."/>
            <person name="Ichikawa N."/>
        </authorList>
    </citation>
    <scope>NUCLEOTIDE SEQUENCE [LARGE SCALE GENOMIC DNA]</scope>
    <source>
        <strain evidence="1 2">NBRC 16470</strain>
    </source>
</reference>
<gene>
    <name evidence="1" type="ORF">ATR01nite_30120</name>
</gene>
<accession>A0A511FSM0</accession>
<evidence type="ECO:0000313" key="2">
    <source>
        <dbReference type="Proteomes" id="UP000321800"/>
    </source>
</evidence>
<comment type="caution">
    <text evidence="1">The sequence shown here is derived from an EMBL/GenBank/DDBJ whole genome shotgun (WGS) entry which is preliminary data.</text>
</comment>
<protein>
    <submittedName>
        <fullName evidence="1">Uncharacterized protein</fullName>
    </submittedName>
</protein>
<name>A0A511FSM0_9PROT</name>